<accession>A0A0S3R6S4</accession>
<evidence type="ECO:0000313" key="2">
    <source>
        <dbReference type="EMBL" id="BAT76225.1"/>
    </source>
</evidence>
<feature type="non-terminal residue" evidence="2">
    <location>
        <position position="1"/>
    </location>
</feature>
<keyword evidence="3" id="KW-1185">Reference proteome</keyword>
<reference evidence="2 3" key="1">
    <citation type="journal article" date="2015" name="Sci. Rep.">
        <title>The power of single molecule real-time sequencing technology in the de novo assembly of a eukaryotic genome.</title>
        <authorList>
            <person name="Sakai H."/>
            <person name="Naito K."/>
            <person name="Ogiso-Tanaka E."/>
            <person name="Takahashi Y."/>
            <person name="Iseki K."/>
            <person name="Muto C."/>
            <person name="Satou K."/>
            <person name="Teruya K."/>
            <person name="Shiroma A."/>
            <person name="Shimoji M."/>
            <person name="Hirano T."/>
            <person name="Itoh T."/>
            <person name="Kaga A."/>
            <person name="Tomooka N."/>
        </authorList>
    </citation>
    <scope>NUCLEOTIDE SEQUENCE [LARGE SCALE GENOMIC DNA]</scope>
    <source>
        <strain evidence="3">cv. Shumari</strain>
    </source>
</reference>
<name>A0A0S3R6S4_PHAAN</name>
<keyword evidence="1" id="KW-1133">Transmembrane helix</keyword>
<evidence type="ECO:0000256" key="1">
    <source>
        <dbReference type="SAM" id="Phobius"/>
    </source>
</evidence>
<gene>
    <name evidence="2" type="primary">Vigan.01G420000</name>
    <name evidence="2" type="ORF">VIGAN_01420000</name>
</gene>
<feature type="transmembrane region" description="Helical" evidence="1">
    <location>
        <begin position="62"/>
        <end position="81"/>
    </location>
</feature>
<keyword evidence="1" id="KW-0812">Transmembrane</keyword>
<sequence length="82" mass="9642">YRINLQIYVNRETCGGFFKSSRNIFLFQYATIRCALFTRLLPMIKYPLFNHHLTSCITLSPYMPLLPDFVVIWLGILCFSLS</sequence>
<protein>
    <submittedName>
        <fullName evidence="2">Uncharacterized protein</fullName>
    </submittedName>
</protein>
<proteinExistence type="predicted"/>
<keyword evidence="1" id="KW-0472">Membrane</keyword>
<evidence type="ECO:0000313" key="3">
    <source>
        <dbReference type="Proteomes" id="UP000291084"/>
    </source>
</evidence>
<organism evidence="2 3">
    <name type="scientific">Vigna angularis var. angularis</name>
    <dbReference type="NCBI Taxonomy" id="157739"/>
    <lineage>
        <taxon>Eukaryota</taxon>
        <taxon>Viridiplantae</taxon>
        <taxon>Streptophyta</taxon>
        <taxon>Embryophyta</taxon>
        <taxon>Tracheophyta</taxon>
        <taxon>Spermatophyta</taxon>
        <taxon>Magnoliopsida</taxon>
        <taxon>eudicotyledons</taxon>
        <taxon>Gunneridae</taxon>
        <taxon>Pentapetalae</taxon>
        <taxon>rosids</taxon>
        <taxon>fabids</taxon>
        <taxon>Fabales</taxon>
        <taxon>Fabaceae</taxon>
        <taxon>Papilionoideae</taxon>
        <taxon>50 kb inversion clade</taxon>
        <taxon>NPAAA clade</taxon>
        <taxon>indigoferoid/millettioid clade</taxon>
        <taxon>Phaseoleae</taxon>
        <taxon>Vigna</taxon>
    </lineage>
</organism>
<feature type="transmembrane region" description="Helical" evidence="1">
    <location>
        <begin position="24"/>
        <end position="42"/>
    </location>
</feature>
<dbReference type="EMBL" id="AP015034">
    <property type="protein sequence ID" value="BAT76225.1"/>
    <property type="molecule type" value="Genomic_DNA"/>
</dbReference>
<dbReference type="Proteomes" id="UP000291084">
    <property type="component" value="Chromosome 1"/>
</dbReference>
<dbReference type="AlphaFoldDB" id="A0A0S3R6S4"/>